<evidence type="ECO:0000313" key="2">
    <source>
        <dbReference type="EnsemblPlants" id="Ma06_p23860.1"/>
    </source>
</evidence>
<reference evidence="2" key="1">
    <citation type="submission" date="2021-05" db="UniProtKB">
        <authorList>
            <consortium name="EnsemblPlants"/>
        </authorList>
    </citation>
    <scope>IDENTIFICATION</scope>
    <source>
        <strain evidence="2">subsp. malaccensis</strain>
    </source>
</reference>
<evidence type="ECO:0000313" key="3">
    <source>
        <dbReference type="Proteomes" id="UP000012960"/>
    </source>
</evidence>
<dbReference type="FunCoup" id="A0A804JJP7">
    <property type="interactions" value="70"/>
</dbReference>
<dbReference type="OMA" id="HHPIEIG"/>
<evidence type="ECO:0000256" key="1">
    <source>
        <dbReference type="SAM" id="MobiDB-lite"/>
    </source>
</evidence>
<keyword evidence="3" id="KW-1185">Reference proteome</keyword>
<sequence>MHLCQRQPPTAPPTTKHNKRLLSTSQDSIQSYFTIILPFCLEATMADERAPVEVGAQGTIGWLVSREMEYLQRLDLDCHQVSNQKQHKVSIDVASTSGGSKQKPGPSRAVGKKKKKVAATGGFLPSICSAMDVADTSRIERTAGSGYRRNLRTDRKKLPEG</sequence>
<organism evidence="2 3">
    <name type="scientific">Musa acuminata subsp. malaccensis</name>
    <name type="common">Wild banana</name>
    <name type="synonym">Musa malaccensis</name>
    <dbReference type="NCBI Taxonomy" id="214687"/>
    <lineage>
        <taxon>Eukaryota</taxon>
        <taxon>Viridiplantae</taxon>
        <taxon>Streptophyta</taxon>
        <taxon>Embryophyta</taxon>
        <taxon>Tracheophyta</taxon>
        <taxon>Spermatophyta</taxon>
        <taxon>Magnoliopsida</taxon>
        <taxon>Liliopsida</taxon>
        <taxon>Zingiberales</taxon>
        <taxon>Musaceae</taxon>
        <taxon>Musa</taxon>
    </lineage>
</organism>
<feature type="region of interest" description="Disordered" evidence="1">
    <location>
        <begin position="1"/>
        <end position="22"/>
    </location>
</feature>
<dbReference type="AlphaFoldDB" id="A0A804JJP7"/>
<dbReference type="Proteomes" id="UP000012960">
    <property type="component" value="Unplaced"/>
</dbReference>
<dbReference type="InParanoid" id="A0A804JJP7"/>
<dbReference type="EnsemblPlants" id="Ma06_t23860.1">
    <property type="protein sequence ID" value="Ma06_p23860.1"/>
    <property type="gene ID" value="Ma06_g23860"/>
</dbReference>
<name>A0A804JJP7_MUSAM</name>
<accession>A0A804JJP7</accession>
<dbReference type="PANTHER" id="PTHR35131">
    <property type="entry name" value="EXPRESSED PROTEIN"/>
    <property type="match status" value="1"/>
</dbReference>
<dbReference type="Gramene" id="Ma06_t23860.1">
    <property type="protein sequence ID" value="Ma06_p23860.1"/>
    <property type="gene ID" value="Ma06_g23860"/>
</dbReference>
<protein>
    <submittedName>
        <fullName evidence="2">Uncharacterized protein</fullName>
    </submittedName>
</protein>
<proteinExistence type="predicted"/>
<feature type="region of interest" description="Disordered" evidence="1">
    <location>
        <begin position="139"/>
        <end position="161"/>
    </location>
</feature>
<feature type="region of interest" description="Disordered" evidence="1">
    <location>
        <begin position="89"/>
        <end position="117"/>
    </location>
</feature>
<dbReference type="PANTHER" id="PTHR35131:SF1">
    <property type="entry name" value="EXPRESSED PROTEIN"/>
    <property type="match status" value="1"/>
</dbReference>
<feature type="compositionally biased region" description="Basic and acidic residues" evidence="1">
    <location>
        <begin position="151"/>
        <end position="161"/>
    </location>
</feature>